<accession>A0A3B0V9C3</accession>
<evidence type="ECO:0000313" key="2">
    <source>
        <dbReference type="EMBL" id="VAW34737.1"/>
    </source>
</evidence>
<gene>
    <name evidence="2" type="ORF">MNBD_GAMMA01-570</name>
</gene>
<organism evidence="2">
    <name type="scientific">hydrothermal vent metagenome</name>
    <dbReference type="NCBI Taxonomy" id="652676"/>
    <lineage>
        <taxon>unclassified sequences</taxon>
        <taxon>metagenomes</taxon>
        <taxon>ecological metagenomes</taxon>
    </lineage>
</organism>
<reference evidence="2" key="1">
    <citation type="submission" date="2018-06" db="EMBL/GenBank/DDBJ databases">
        <authorList>
            <person name="Zhirakovskaya E."/>
        </authorList>
    </citation>
    <scope>NUCLEOTIDE SEQUENCE</scope>
</reference>
<evidence type="ECO:0000259" key="1">
    <source>
        <dbReference type="Pfam" id="PF13649"/>
    </source>
</evidence>
<proteinExistence type="predicted"/>
<feature type="domain" description="Methyltransferase" evidence="1">
    <location>
        <begin position="92"/>
        <end position="186"/>
    </location>
</feature>
<dbReference type="Gene3D" id="3.40.50.150">
    <property type="entry name" value="Vaccinia Virus protein VP39"/>
    <property type="match status" value="1"/>
</dbReference>
<dbReference type="InterPro" id="IPR041698">
    <property type="entry name" value="Methyltransf_25"/>
</dbReference>
<dbReference type="EMBL" id="UOEW01000080">
    <property type="protein sequence ID" value="VAW34737.1"/>
    <property type="molecule type" value="Genomic_DNA"/>
</dbReference>
<dbReference type="InterPro" id="IPR029063">
    <property type="entry name" value="SAM-dependent_MTases_sf"/>
</dbReference>
<protein>
    <recommendedName>
        <fullName evidence="1">Methyltransferase domain-containing protein</fullName>
    </recommendedName>
</protein>
<dbReference type="AlphaFoldDB" id="A0A3B0V9C3"/>
<sequence length="256" mass="29674">MIDKINVASTDSLTVEETYSLEASTLQFTGSDDDSHDVVVPEYLHKTYYWSYLNPRNVSWLDRELIVKLVLWWQHNKLRKAAFLEITPSSSVLQVAAVYGDFSQQLSEHIGTNGELKLIDVAPVQVDNTRLKLTDYPYVEVYQADAATIKDKEYDVVLCYFLLHEIPDEYKTKVIDNLLNHIKTDGKLVIVDYHKPHWAHPIKPITSIVFDLLEPYAKTLWQQSIRSLASEPEHYKWKYSNYFGGLFQKIVVTKKC</sequence>
<dbReference type="SUPFAM" id="SSF53335">
    <property type="entry name" value="S-adenosyl-L-methionine-dependent methyltransferases"/>
    <property type="match status" value="1"/>
</dbReference>
<dbReference type="NCBIfam" id="NF038261">
    <property type="entry name" value="rhodoquin_RquA"/>
    <property type="match status" value="1"/>
</dbReference>
<name>A0A3B0V9C3_9ZZZZ</name>
<dbReference type="Pfam" id="PF13649">
    <property type="entry name" value="Methyltransf_25"/>
    <property type="match status" value="1"/>
</dbReference>